<dbReference type="AlphaFoldDB" id="A0A5N6H215"/>
<evidence type="ECO:0000256" key="1">
    <source>
        <dbReference type="SAM" id="Phobius"/>
    </source>
</evidence>
<name>A0A5N6H215_ASPFL</name>
<sequence length="95" mass="10705">MACQVGHYATHRLWPRMIAGIDLMLVCVDDGVHVVMSSFLSLSGIMIVNCIGAVMTYEGKLVMIREHYFLYRTTVSCDCHYMDTPCSLCLLVQLI</sequence>
<dbReference type="Proteomes" id="UP000325434">
    <property type="component" value="Unassembled WGS sequence"/>
</dbReference>
<keyword evidence="1" id="KW-0472">Membrane</keyword>
<keyword evidence="1" id="KW-1133">Transmembrane helix</keyword>
<keyword evidence="1" id="KW-0812">Transmembrane</keyword>
<reference evidence="2" key="1">
    <citation type="submission" date="2019-04" db="EMBL/GenBank/DDBJ databases">
        <title>Friends and foes A comparative genomics study of 23 Aspergillus species from section Flavi.</title>
        <authorList>
            <consortium name="DOE Joint Genome Institute"/>
            <person name="Kjaerbolling I."/>
            <person name="Vesth T."/>
            <person name="Frisvad J.C."/>
            <person name="Nybo J.L."/>
            <person name="Theobald S."/>
            <person name="Kildgaard S."/>
            <person name="Isbrandt T."/>
            <person name="Kuo A."/>
            <person name="Sato A."/>
            <person name="Lyhne E.K."/>
            <person name="Kogle M.E."/>
            <person name="Wiebenga A."/>
            <person name="Kun R.S."/>
            <person name="Lubbers R.J."/>
            <person name="Makela M.R."/>
            <person name="Barry K."/>
            <person name="Chovatia M."/>
            <person name="Clum A."/>
            <person name="Daum C."/>
            <person name="Haridas S."/>
            <person name="He G."/>
            <person name="LaButti K."/>
            <person name="Lipzen A."/>
            <person name="Mondo S."/>
            <person name="Riley R."/>
            <person name="Salamov A."/>
            <person name="Simmons B.A."/>
            <person name="Magnuson J.K."/>
            <person name="Henrissat B."/>
            <person name="Mortensen U.H."/>
            <person name="Larsen T.O."/>
            <person name="Devries R.P."/>
            <person name="Grigoriev I.V."/>
            <person name="Machida M."/>
            <person name="Baker S.E."/>
            <person name="Andersen M.R."/>
        </authorList>
    </citation>
    <scope>NUCLEOTIDE SEQUENCE [LARGE SCALE GENOMIC DNA]</scope>
    <source>
        <strain evidence="2">CBS 121.62</strain>
    </source>
</reference>
<protein>
    <submittedName>
        <fullName evidence="2">Uncharacterized protein</fullName>
    </submittedName>
</protein>
<accession>A0A5N6H215</accession>
<gene>
    <name evidence="2" type="ORF">BDV35DRAFT_347560</name>
</gene>
<dbReference type="EMBL" id="ML734579">
    <property type="protein sequence ID" value="KAB8248546.1"/>
    <property type="molecule type" value="Genomic_DNA"/>
</dbReference>
<feature type="transmembrane region" description="Helical" evidence="1">
    <location>
        <begin position="34"/>
        <end position="57"/>
    </location>
</feature>
<evidence type="ECO:0000313" key="2">
    <source>
        <dbReference type="EMBL" id="KAB8248546.1"/>
    </source>
</evidence>
<proteinExistence type="predicted"/>
<organism evidence="2">
    <name type="scientific">Aspergillus flavus</name>
    <dbReference type="NCBI Taxonomy" id="5059"/>
    <lineage>
        <taxon>Eukaryota</taxon>
        <taxon>Fungi</taxon>
        <taxon>Dikarya</taxon>
        <taxon>Ascomycota</taxon>
        <taxon>Pezizomycotina</taxon>
        <taxon>Eurotiomycetes</taxon>
        <taxon>Eurotiomycetidae</taxon>
        <taxon>Eurotiales</taxon>
        <taxon>Aspergillaceae</taxon>
        <taxon>Aspergillus</taxon>
        <taxon>Aspergillus subgen. Circumdati</taxon>
    </lineage>
</organism>